<evidence type="ECO:0000313" key="2">
    <source>
        <dbReference type="Proteomes" id="UP000030739"/>
    </source>
</evidence>
<dbReference type="InterPro" id="IPR055624">
    <property type="entry name" value="DUF7200"/>
</dbReference>
<dbReference type="Proteomes" id="UP000030739">
    <property type="component" value="Segment"/>
</dbReference>
<keyword evidence="2" id="KW-1185">Reference proteome</keyword>
<protein>
    <submittedName>
        <fullName evidence="1">Uncharacterized protein</fullName>
    </submittedName>
</protein>
<dbReference type="GeneID" id="26637962"/>
<accession>A0A0A0Q0C4</accession>
<reference evidence="1 2" key="1">
    <citation type="journal article" date="2015" name="Plant Pathol. J.">
        <title>Isolation and Genomic Characterization of the T4-Like Bacteriophage PM2 Infecting Pectobacterium carotovorum subsp. carotovorum.</title>
        <authorList>
            <person name="Lim J.A."/>
            <person name="Lee D.H."/>
            <person name="Heu S."/>
        </authorList>
    </citation>
    <scope>NUCLEOTIDE SEQUENCE [LARGE SCALE GENOMIC DNA]</scope>
</reference>
<sequence>MNYYKSSLDILGIGRFSIDKYMGVAFEDIYGLPVDCFWIAHGSNLNESGYEFLWTSWQKYCDENDFRPDLSKENFIIICKKLFHMYEILVS</sequence>
<dbReference type="OrthoDB" id="18528at10239"/>
<proteinExistence type="predicted"/>
<dbReference type="KEGG" id="vg:26637962"/>
<dbReference type="RefSeq" id="YP_009211490.1">
    <property type="nucleotide sequence ID" value="NC_028940.1"/>
</dbReference>
<dbReference type="EMBL" id="KF835987">
    <property type="protein sequence ID" value="AHY25031.1"/>
    <property type="molecule type" value="Genomic_DNA"/>
</dbReference>
<evidence type="ECO:0000313" key="1">
    <source>
        <dbReference type="EMBL" id="AHY25031.1"/>
    </source>
</evidence>
<organism evidence="1 2">
    <name type="scientific">Pectobacterium bacteriophage PM2</name>
    <dbReference type="NCBI Taxonomy" id="1429794"/>
    <lineage>
        <taxon>Viruses</taxon>
        <taxon>Duplodnaviria</taxon>
        <taxon>Heunggongvirae</taxon>
        <taxon>Uroviricota</taxon>
        <taxon>Caudoviricetes</taxon>
        <taxon>Pantevenvirales</taxon>
        <taxon>Straboviridae</taxon>
        <taxon>Tevenvirinae</taxon>
        <taxon>Mosugukvirus</taxon>
        <taxon>Mosugukvirus pm2</taxon>
    </lineage>
</organism>
<name>A0A0A0Q0C4_9CAUD</name>
<dbReference type="Pfam" id="PF23830">
    <property type="entry name" value="DUF7200"/>
    <property type="match status" value="1"/>
</dbReference>
<gene>
    <name evidence="1" type="ORF">PM2_069</name>
</gene>